<organism evidence="4 5">
    <name type="scientific">Pigmentiphaga kullae</name>
    <dbReference type="NCBI Taxonomy" id="151784"/>
    <lineage>
        <taxon>Bacteria</taxon>
        <taxon>Pseudomonadati</taxon>
        <taxon>Pseudomonadota</taxon>
        <taxon>Betaproteobacteria</taxon>
        <taxon>Burkholderiales</taxon>
        <taxon>Alcaligenaceae</taxon>
        <taxon>Pigmentiphaga</taxon>
    </lineage>
</organism>
<dbReference type="Pfam" id="PF00990">
    <property type="entry name" value="GGDEF"/>
    <property type="match status" value="1"/>
</dbReference>
<protein>
    <submittedName>
        <fullName evidence="4">Diguanylate cyclase (GGDEF)-like protein</fullName>
    </submittedName>
</protein>
<reference evidence="4 5" key="1">
    <citation type="submission" date="2019-02" db="EMBL/GenBank/DDBJ databases">
        <title>Genomic Encyclopedia of Type Strains, Phase IV (KMG-IV): sequencing the most valuable type-strain genomes for metagenomic binning, comparative biology and taxonomic classification.</title>
        <authorList>
            <person name="Goeker M."/>
        </authorList>
    </citation>
    <scope>NUCLEOTIDE SEQUENCE [LARGE SCALE GENOMIC DNA]</scope>
    <source>
        <strain evidence="4 5">K24</strain>
    </source>
</reference>
<gene>
    <name evidence="4" type="ORF">EV675_5885</name>
</gene>
<dbReference type="EMBL" id="SGXC01000004">
    <property type="protein sequence ID" value="RZS77157.1"/>
    <property type="molecule type" value="Genomic_DNA"/>
</dbReference>
<evidence type="ECO:0000259" key="3">
    <source>
        <dbReference type="PROSITE" id="PS50887"/>
    </source>
</evidence>
<dbReference type="NCBIfam" id="TIGR00254">
    <property type="entry name" value="GGDEF"/>
    <property type="match status" value="1"/>
</dbReference>
<feature type="domain" description="GGDEF" evidence="3">
    <location>
        <begin position="402"/>
        <end position="532"/>
    </location>
</feature>
<evidence type="ECO:0000313" key="5">
    <source>
        <dbReference type="Proteomes" id="UP000292445"/>
    </source>
</evidence>
<dbReference type="InterPro" id="IPR029787">
    <property type="entry name" value="Nucleotide_cyclase"/>
</dbReference>
<evidence type="ECO:0000256" key="1">
    <source>
        <dbReference type="SAM" id="MobiDB-lite"/>
    </source>
</evidence>
<dbReference type="PROSITE" id="PS50887">
    <property type="entry name" value="GGDEF"/>
    <property type="match status" value="1"/>
</dbReference>
<name>A0A4Q7N705_9BURK</name>
<evidence type="ECO:0000313" key="4">
    <source>
        <dbReference type="EMBL" id="RZS77157.1"/>
    </source>
</evidence>
<sequence>MTSVPAQSSLSNTPAGHARRGGTISIRIGLLALVVVCTLPATLVAGLAVYETYALRKTRIYETTILTARSLAADLDQELEGIGAGLRVLAGSSDLVRADLDSFQLRAIEALKYQDIDRYVLTDLRGNEILDTSTARPGSLQPRARLPDLPHVSSRGSHPMVARLGPPQQGRGLTIIVGVPVTIEGEARYLLFADIGSDRLGALMNRHTLDEGWVAAVLDRDSTILGRTREEARFVGERAVPSLADAVQRQHEGTLPSLTKEGIPVLTAFSHLGTTQWAIVVGAPTAAFTADLYRAMAWVAGGGLLAILLGLGLAYRLARRIEQAVGNLVEPALALGAGHRIGVAPPHFKETAAVADAIEHAADTLEHARQLAYYDPLTRLSNRVLFSELARRAIAAAQRSQASLALVAIDLDHFKTVNDVHGHGTGDTVLQIAARRMADAVRHSDVVARYGGDEFMVLLDGAGPAAAEAVANSLVAVLSEPYPGVSPTVGASAGIAVFPHSGTSLEELISRADAALYAAKSRGRNQAVLDPDAGDRALERSLF</sequence>
<evidence type="ECO:0000256" key="2">
    <source>
        <dbReference type="SAM" id="Phobius"/>
    </source>
</evidence>
<dbReference type="OrthoDB" id="9812260at2"/>
<accession>A0A4Q7N705</accession>
<feature type="transmembrane region" description="Helical" evidence="2">
    <location>
        <begin position="295"/>
        <end position="315"/>
    </location>
</feature>
<keyword evidence="5" id="KW-1185">Reference proteome</keyword>
<dbReference type="FunFam" id="3.30.70.270:FF:000001">
    <property type="entry name" value="Diguanylate cyclase domain protein"/>
    <property type="match status" value="1"/>
</dbReference>
<dbReference type="Gene3D" id="3.30.70.270">
    <property type="match status" value="1"/>
</dbReference>
<keyword evidence="2" id="KW-0812">Transmembrane</keyword>
<dbReference type="Gene3D" id="3.30.450.20">
    <property type="entry name" value="PAS domain"/>
    <property type="match status" value="1"/>
</dbReference>
<dbReference type="InterPro" id="IPR052163">
    <property type="entry name" value="DGC-Regulatory_Protein"/>
</dbReference>
<dbReference type="CDD" id="cd01949">
    <property type="entry name" value="GGDEF"/>
    <property type="match status" value="1"/>
</dbReference>
<dbReference type="RefSeq" id="WP_130362200.1">
    <property type="nucleotide sequence ID" value="NZ_SGXC01000004.1"/>
</dbReference>
<keyword evidence="2" id="KW-0472">Membrane</keyword>
<dbReference type="GO" id="GO:0003824">
    <property type="term" value="F:catalytic activity"/>
    <property type="evidence" value="ECO:0007669"/>
    <property type="project" value="UniProtKB-ARBA"/>
</dbReference>
<dbReference type="PANTHER" id="PTHR46663:SF4">
    <property type="entry name" value="DIGUANYLATE CYCLASE DGCT-RELATED"/>
    <property type="match status" value="1"/>
</dbReference>
<dbReference type="CDD" id="cd18774">
    <property type="entry name" value="PDC2_HK_sensor"/>
    <property type="match status" value="1"/>
</dbReference>
<dbReference type="SMART" id="SM00267">
    <property type="entry name" value="GGDEF"/>
    <property type="match status" value="1"/>
</dbReference>
<proteinExistence type="predicted"/>
<feature type="region of interest" description="Disordered" evidence="1">
    <location>
        <begin position="132"/>
        <end position="164"/>
    </location>
</feature>
<dbReference type="SUPFAM" id="SSF55073">
    <property type="entry name" value="Nucleotide cyclase"/>
    <property type="match status" value="1"/>
</dbReference>
<dbReference type="PANTHER" id="PTHR46663">
    <property type="entry name" value="DIGUANYLATE CYCLASE DGCT-RELATED"/>
    <property type="match status" value="1"/>
</dbReference>
<dbReference type="Proteomes" id="UP000292445">
    <property type="component" value="Unassembled WGS sequence"/>
</dbReference>
<dbReference type="InterPro" id="IPR043128">
    <property type="entry name" value="Rev_trsase/Diguanyl_cyclase"/>
</dbReference>
<dbReference type="AlphaFoldDB" id="A0A4Q7N705"/>
<dbReference type="InterPro" id="IPR000160">
    <property type="entry name" value="GGDEF_dom"/>
</dbReference>
<feature type="transmembrane region" description="Helical" evidence="2">
    <location>
        <begin position="28"/>
        <end position="50"/>
    </location>
</feature>
<comment type="caution">
    <text evidence="4">The sequence shown here is derived from an EMBL/GenBank/DDBJ whole genome shotgun (WGS) entry which is preliminary data.</text>
</comment>
<keyword evidence="2" id="KW-1133">Transmembrane helix</keyword>